<dbReference type="InterPro" id="IPR051333">
    <property type="entry name" value="CLIP_Serine_Protease"/>
</dbReference>
<dbReference type="AlphaFoldDB" id="A0A955I646"/>
<keyword evidence="4" id="KW-0645">Protease</keyword>
<dbReference type="GO" id="GO:0004252">
    <property type="term" value="F:serine-type endopeptidase activity"/>
    <property type="evidence" value="ECO:0007669"/>
    <property type="project" value="InterPro"/>
</dbReference>
<evidence type="ECO:0000256" key="2">
    <source>
        <dbReference type="SAM" id="Phobius"/>
    </source>
</evidence>
<organism evidence="4 5">
    <name type="scientific">Candidatus Dojkabacteria bacterium</name>
    <dbReference type="NCBI Taxonomy" id="2099670"/>
    <lineage>
        <taxon>Bacteria</taxon>
        <taxon>Candidatus Dojkabacteria</taxon>
    </lineage>
</organism>
<dbReference type="InterPro" id="IPR043504">
    <property type="entry name" value="Peptidase_S1_PA_chymotrypsin"/>
</dbReference>
<evidence type="ECO:0000313" key="4">
    <source>
        <dbReference type="EMBL" id="MCA9379485.1"/>
    </source>
</evidence>
<dbReference type="EC" id="3.4.21.-" evidence="4"/>
<dbReference type="SUPFAM" id="SSF50494">
    <property type="entry name" value="Trypsin-like serine proteases"/>
    <property type="match status" value="1"/>
</dbReference>
<dbReference type="SMART" id="SM00020">
    <property type="entry name" value="Tryp_SPc"/>
    <property type="match status" value="1"/>
</dbReference>
<dbReference type="Gene3D" id="2.40.10.10">
    <property type="entry name" value="Trypsin-like serine proteases"/>
    <property type="match status" value="2"/>
</dbReference>
<evidence type="ECO:0000259" key="3">
    <source>
        <dbReference type="PROSITE" id="PS50240"/>
    </source>
</evidence>
<sequence>NTNEQIGVCGGVLISPNAILTAGHCTVDAAQMGAATGQVDLNKNKLVPAVNLYSPKNWDATLATAWDLTKVPGDVAVVEMDQKFSSYSKLGTADLGCGYEIAGYGTTYSELTSGSGIDLSSGNRAKESIEVCIVDAIEGVLLLQPESGTGLCYGDSGSPVYIKGTDTVVGVLSAVMQNENGDFCDLNNYAVAVDIAYQKDFLSNFASTSGLQPGKIGKESFDAQNETLTRNYTYPEQNYNQYSESNNDFADNYNSDYNDLPQYTPDTTSEAPAAADNTQTAEDIVAANSGTIIIVVVVLLLCCVGLVVLLVVLALFKKGKKGQSPATAVPARPQMVTPPTNAGN</sequence>
<dbReference type="PANTHER" id="PTHR24260">
    <property type="match status" value="1"/>
</dbReference>
<dbReference type="InterPro" id="IPR001314">
    <property type="entry name" value="Peptidase_S1A"/>
</dbReference>
<dbReference type="PROSITE" id="PS00134">
    <property type="entry name" value="TRYPSIN_HIS"/>
    <property type="match status" value="1"/>
</dbReference>
<feature type="domain" description="Peptidase S1" evidence="3">
    <location>
        <begin position="1"/>
        <end position="207"/>
    </location>
</feature>
<feature type="non-terminal residue" evidence="4">
    <location>
        <position position="1"/>
    </location>
</feature>
<keyword evidence="2" id="KW-0472">Membrane</keyword>
<feature type="region of interest" description="Disordered" evidence="1">
    <location>
        <begin position="243"/>
        <end position="275"/>
    </location>
</feature>
<dbReference type="GO" id="GO:0006508">
    <property type="term" value="P:proteolysis"/>
    <property type="evidence" value="ECO:0007669"/>
    <property type="project" value="UniProtKB-KW"/>
</dbReference>
<dbReference type="Proteomes" id="UP000760819">
    <property type="component" value="Unassembled WGS sequence"/>
</dbReference>
<reference evidence="4" key="2">
    <citation type="journal article" date="2021" name="Microbiome">
        <title>Successional dynamics and alternative stable states in a saline activated sludge microbial community over 9 years.</title>
        <authorList>
            <person name="Wang Y."/>
            <person name="Ye J."/>
            <person name="Ju F."/>
            <person name="Liu L."/>
            <person name="Boyd J.A."/>
            <person name="Deng Y."/>
            <person name="Parks D.H."/>
            <person name="Jiang X."/>
            <person name="Yin X."/>
            <person name="Woodcroft B.J."/>
            <person name="Tyson G.W."/>
            <person name="Hugenholtz P."/>
            <person name="Polz M.F."/>
            <person name="Zhang T."/>
        </authorList>
    </citation>
    <scope>NUCLEOTIDE SEQUENCE</scope>
    <source>
        <strain evidence="4">HKST-UBA12</strain>
    </source>
</reference>
<gene>
    <name evidence="4" type="ORF">KC640_03585</name>
</gene>
<dbReference type="PANTHER" id="PTHR24260:SF136">
    <property type="entry name" value="GH08193P-RELATED"/>
    <property type="match status" value="1"/>
</dbReference>
<keyword evidence="2" id="KW-1133">Transmembrane helix</keyword>
<name>A0A955I646_9BACT</name>
<dbReference type="PRINTS" id="PR00722">
    <property type="entry name" value="CHYMOTRYPSIN"/>
</dbReference>
<keyword evidence="4" id="KW-0378">Hydrolase</keyword>
<feature type="transmembrane region" description="Helical" evidence="2">
    <location>
        <begin position="292"/>
        <end position="316"/>
    </location>
</feature>
<dbReference type="InterPro" id="IPR009003">
    <property type="entry name" value="Peptidase_S1_PA"/>
</dbReference>
<feature type="compositionally biased region" description="Polar residues" evidence="1">
    <location>
        <begin position="243"/>
        <end position="257"/>
    </location>
</feature>
<feature type="compositionally biased region" description="Polar residues" evidence="1">
    <location>
        <begin position="264"/>
        <end position="275"/>
    </location>
</feature>
<proteinExistence type="predicted"/>
<protein>
    <submittedName>
        <fullName evidence="4">Trypsin-like serine protease</fullName>
        <ecNumber evidence="4">3.4.21.-</ecNumber>
    </submittedName>
</protein>
<feature type="region of interest" description="Disordered" evidence="1">
    <location>
        <begin position="323"/>
        <end position="344"/>
    </location>
</feature>
<evidence type="ECO:0000313" key="5">
    <source>
        <dbReference type="Proteomes" id="UP000760819"/>
    </source>
</evidence>
<dbReference type="Pfam" id="PF00089">
    <property type="entry name" value="Trypsin"/>
    <property type="match status" value="1"/>
</dbReference>
<dbReference type="PROSITE" id="PS50240">
    <property type="entry name" value="TRYPSIN_DOM"/>
    <property type="match status" value="1"/>
</dbReference>
<evidence type="ECO:0000256" key="1">
    <source>
        <dbReference type="SAM" id="MobiDB-lite"/>
    </source>
</evidence>
<accession>A0A955I646</accession>
<comment type="caution">
    <text evidence="4">The sequence shown here is derived from an EMBL/GenBank/DDBJ whole genome shotgun (WGS) entry which is preliminary data.</text>
</comment>
<dbReference type="InterPro" id="IPR001254">
    <property type="entry name" value="Trypsin_dom"/>
</dbReference>
<reference evidence="4" key="1">
    <citation type="submission" date="2020-04" db="EMBL/GenBank/DDBJ databases">
        <authorList>
            <person name="Zhang T."/>
        </authorList>
    </citation>
    <scope>NUCLEOTIDE SEQUENCE</scope>
    <source>
        <strain evidence="4">HKST-UBA12</strain>
    </source>
</reference>
<dbReference type="InterPro" id="IPR018114">
    <property type="entry name" value="TRYPSIN_HIS"/>
</dbReference>
<dbReference type="EMBL" id="JAGQLI010000202">
    <property type="protein sequence ID" value="MCA9379485.1"/>
    <property type="molecule type" value="Genomic_DNA"/>
</dbReference>
<keyword evidence="2" id="KW-0812">Transmembrane</keyword>